<proteinExistence type="predicted"/>
<evidence type="ECO:0000256" key="1">
    <source>
        <dbReference type="SAM" id="SignalP"/>
    </source>
</evidence>
<sequence>MKTISALAALSLAGLAMSSAPAQAADHGFGTAEGAAAGPWTVTAEELCHRDLESYPLVGSEVDRATGACAALGAVLDRPAAPLPGVSD</sequence>
<feature type="signal peptide" evidence="1">
    <location>
        <begin position="1"/>
        <end position="24"/>
    </location>
</feature>
<dbReference type="AlphaFoldDB" id="A0AAU8JWS9"/>
<organism evidence="2">
    <name type="scientific">Kitasatospora camelliae</name>
    <dbReference type="NCBI Taxonomy" id="3156397"/>
    <lineage>
        <taxon>Bacteria</taxon>
        <taxon>Bacillati</taxon>
        <taxon>Actinomycetota</taxon>
        <taxon>Actinomycetes</taxon>
        <taxon>Kitasatosporales</taxon>
        <taxon>Streptomycetaceae</taxon>
        <taxon>Kitasatospora</taxon>
    </lineage>
</organism>
<reference evidence="2" key="1">
    <citation type="submission" date="2024-06" db="EMBL/GenBank/DDBJ databases">
        <title>The genome sequences of Kitasatospora sp. strain HUAS MG31.</title>
        <authorList>
            <person name="Mo P."/>
        </authorList>
    </citation>
    <scope>NUCLEOTIDE SEQUENCE</scope>
    <source>
        <strain evidence="2">HUAS MG31</strain>
    </source>
</reference>
<protein>
    <submittedName>
        <fullName evidence="2">Uncharacterized protein</fullName>
    </submittedName>
</protein>
<dbReference type="KEGG" id="kcm:ABWK59_18885"/>
<accession>A0AAU8JWS9</accession>
<keyword evidence="1" id="KW-0732">Signal</keyword>
<gene>
    <name evidence="2" type="ORF">ABWK59_18885</name>
</gene>
<dbReference type="RefSeq" id="WP_354641767.1">
    <property type="nucleotide sequence ID" value="NZ_CP159872.1"/>
</dbReference>
<feature type="chain" id="PRO_5043414686" evidence="1">
    <location>
        <begin position="25"/>
        <end position="88"/>
    </location>
</feature>
<name>A0AAU8JWS9_9ACTN</name>
<dbReference type="EMBL" id="CP159872">
    <property type="protein sequence ID" value="XCM80833.1"/>
    <property type="molecule type" value="Genomic_DNA"/>
</dbReference>
<evidence type="ECO:0000313" key="2">
    <source>
        <dbReference type="EMBL" id="XCM80833.1"/>
    </source>
</evidence>